<dbReference type="InterPro" id="IPR033462">
    <property type="entry name" value="Cache_3-Cache_2"/>
</dbReference>
<sequence length="678" mass="72492">MLDLYRKLPIARQIIIVAASLLLLIFTAMTVMATSMASRSAVALAESDLKQQMSILQDTLDSVFDSVLARGERQMNFFRRQLPGDFNLGSGMVRTGNVDLPVIRAGGEVLNGNRKILLAFQELTGEDAAVLAVHEGKLYRAATLLKKDGVYQDGTEIKAGDPVADAILQGKDYGGLAIRNGTYYFSTVKALKTAEGKVYGGISVRIKLDSELRDVRALFGKVKVADTGYVYIARQTKDDKTLVEFVAHPTLAGKTLEGMDGETRDSIAKAVAGPDGLLTYEMKDANGKMRKKLGVAGTSSRWGWRLVGASWEDEFLAESMKLRNFLVISSIVAALLSCAVIFFLVNVRLKPLSEFMVQMDRLGAGDLTISVRDADGNSGNEVQRLGHSLNVTAANVRSLVGEISAAAGRVNAAASEVENASHQAMDAAEQQSQSASGMAASVEQMSVSISHVAASAGDAAQVGEEAAESTHRGRSIVQKTVEEMERIAGEIGRSAEVIHSLGERSQQISGIVGVIKEIADQTNLLALNAAIEAARAGEQGRGFAVVADEVRKLAERTSSSTQEIADTIAAITGETQSAVAGMQVVSRQVEAGVEMAREAGEALQVIDANTEKSVSTVRDIADSTREQSVVSQEIARLVEQIAQMAEEGSATSTQNTEYARNLQTLAQELQMALQRFKV</sequence>
<feature type="domain" description="Methyl-accepting transducer" evidence="5">
    <location>
        <begin position="406"/>
        <end position="642"/>
    </location>
</feature>
<dbReference type="PANTHER" id="PTHR32089">
    <property type="entry name" value="METHYL-ACCEPTING CHEMOTAXIS PROTEIN MCPB"/>
    <property type="match status" value="1"/>
</dbReference>
<dbReference type="InterPro" id="IPR004089">
    <property type="entry name" value="MCPsignal_dom"/>
</dbReference>
<protein>
    <submittedName>
        <fullName evidence="7">Methyl-accepting chemotaxis protein</fullName>
    </submittedName>
</protein>
<dbReference type="SMART" id="SM00304">
    <property type="entry name" value="HAMP"/>
    <property type="match status" value="1"/>
</dbReference>
<reference evidence="7 8" key="1">
    <citation type="submission" date="2019-02" db="EMBL/GenBank/DDBJ databases">
        <title>Genomic Encyclopedia of Type Strains, Phase IV (KMG-IV): sequencing the most valuable type-strain genomes for metagenomic binning, comparative biology and taxonomic classification.</title>
        <authorList>
            <person name="Goeker M."/>
        </authorList>
    </citation>
    <scope>NUCLEOTIDE SEQUENCE [LARGE SCALE GENOMIC DNA]</scope>
    <source>
        <strain evidence="7 8">DSM 21223</strain>
    </source>
</reference>
<dbReference type="Pfam" id="PF17201">
    <property type="entry name" value="Cache_3-Cache_2"/>
    <property type="match status" value="1"/>
</dbReference>
<keyword evidence="8" id="KW-1185">Reference proteome</keyword>
<dbReference type="PROSITE" id="PS50885">
    <property type="entry name" value="HAMP"/>
    <property type="match status" value="1"/>
</dbReference>
<evidence type="ECO:0000313" key="7">
    <source>
        <dbReference type="EMBL" id="RZT89293.1"/>
    </source>
</evidence>
<dbReference type="InterPro" id="IPR003660">
    <property type="entry name" value="HAMP_dom"/>
</dbReference>
<dbReference type="CDD" id="cd11386">
    <property type="entry name" value="MCP_signal"/>
    <property type="match status" value="1"/>
</dbReference>
<gene>
    <name evidence="7" type="ORF">EV678_0074</name>
</gene>
<dbReference type="Gene3D" id="3.30.450.20">
    <property type="entry name" value="PAS domain"/>
    <property type="match status" value="1"/>
</dbReference>
<keyword evidence="4" id="KW-0812">Transmembrane</keyword>
<keyword evidence="4" id="KW-0472">Membrane</keyword>
<dbReference type="Proteomes" id="UP000292136">
    <property type="component" value="Unassembled WGS sequence"/>
</dbReference>
<dbReference type="SUPFAM" id="SSF58104">
    <property type="entry name" value="Methyl-accepting chemotaxis protein (MCP) signaling domain"/>
    <property type="match status" value="1"/>
</dbReference>
<evidence type="ECO:0000256" key="1">
    <source>
        <dbReference type="ARBA" id="ARBA00023224"/>
    </source>
</evidence>
<name>A0ABY0IP03_9RHOO</name>
<accession>A0ABY0IP03</accession>
<feature type="domain" description="HAMP" evidence="6">
    <location>
        <begin position="346"/>
        <end position="401"/>
    </location>
</feature>
<dbReference type="Pfam" id="PF00672">
    <property type="entry name" value="HAMP"/>
    <property type="match status" value="1"/>
</dbReference>
<dbReference type="Gene3D" id="1.10.287.950">
    <property type="entry name" value="Methyl-accepting chemotaxis protein"/>
    <property type="match status" value="1"/>
</dbReference>
<proteinExistence type="inferred from homology"/>
<dbReference type="SMART" id="SM00283">
    <property type="entry name" value="MA"/>
    <property type="match status" value="1"/>
</dbReference>
<keyword evidence="4" id="KW-1133">Transmembrane helix</keyword>
<evidence type="ECO:0000256" key="3">
    <source>
        <dbReference type="PROSITE-ProRule" id="PRU00284"/>
    </source>
</evidence>
<evidence type="ECO:0000256" key="2">
    <source>
        <dbReference type="ARBA" id="ARBA00029447"/>
    </source>
</evidence>
<dbReference type="PROSITE" id="PS50890">
    <property type="entry name" value="PUA"/>
    <property type="match status" value="1"/>
</dbReference>
<dbReference type="Pfam" id="PF00015">
    <property type="entry name" value="MCPsignal"/>
    <property type="match status" value="1"/>
</dbReference>
<dbReference type="EMBL" id="SHKM01000001">
    <property type="protein sequence ID" value="RZT89293.1"/>
    <property type="molecule type" value="Genomic_DNA"/>
</dbReference>
<comment type="caution">
    <text evidence="7">The sequence shown here is derived from an EMBL/GenBank/DDBJ whole genome shotgun (WGS) entry which is preliminary data.</text>
</comment>
<comment type="similarity">
    <text evidence="2">Belongs to the methyl-accepting chemotaxis (MCP) protein family.</text>
</comment>
<organism evidence="7 8">
    <name type="scientific">Azospira oryzae</name>
    <dbReference type="NCBI Taxonomy" id="146939"/>
    <lineage>
        <taxon>Bacteria</taxon>
        <taxon>Pseudomonadati</taxon>
        <taxon>Pseudomonadota</taxon>
        <taxon>Betaproteobacteria</taxon>
        <taxon>Rhodocyclales</taxon>
        <taxon>Rhodocyclaceae</taxon>
        <taxon>Azospira</taxon>
    </lineage>
</organism>
<feature type="transmembrane region" description="Helical" evidence="4">
    <location>
        <begin position="325"/>
        <end position="349"/>
    </location>
</feature>
<dbReference type="RefSeq" id="WP_130458100.1">
    <property type="nucleotide sequence ID" value="NZ_SHKM01000001.1"/>
</dbReference>
<dbReference type="PANTHER" id="PTHR32089:SF112">
    <property type="entry name" value="LYSOZYME-LIKE PROTEIN-RELATED"/>
    <property type="match status" value="1"/>
</dbReference>
<evidence type="ECO:0000256" key="4">
    <source>
        <dbReference type="SAM" id="Phobius"/>
    </source>
</evidence>
<keyword evidence="1 3" id="KW-0807">Transducer</keyword>
<evidence type="ECO:0000259" key="5">
    <source>
        <dbReference type="PROSITE" id="PS50111"/>
    </source>
</evidence>
<evidence type="ECO:0000313" key="8">
    <source>
        <dbReference type="Proteomes" id="UP000292136"/>
    </source>
</evidence>
<dbReference type="PROSITE" id="PS50111">
    <property type="entry name" value="CHEMOTAXIS_TRANSDUC_2"/>
    <property type="match status" value="1"/>
</dbReference>
<evidence type="ECO:0000259" key="6">
    <source>
        <dbReference type="PROSITE" id="PS50885"/>
    </source>
</evidence>